<evidence type="ECO:0000256" key="2">
    <source>
        <dbReference type="ARBA" id="ARBA00022692"/>
    </source>
</evidence>
<evidence type="ECO:0000256" key="4">
    <source>
        <dbReference type="ARBA" id="ARBA00023136"/>
    </source>
</evidence>
<dbReference type="GO" id="GO:0012505">
    <property type="term" value="C:endomembrane system"/>
    <property type="evidence" value="ECO:0007669"/>
    <property type="project" value="UniProtKB-SubCell"/>
</dbReference>
<comment type="subcellular location">
    <subcellularLocation>
        <location evidence="1">Endomembrane system</location>
        <topology evidence="1">Multi-pass membrane protein</topology>
    </subcellularLocation>
</comment>
<proteinExistence type="predicted"/>
<organism evidence="7 8">
    <name type="scientific">Tumebacillus avium</name>
    <dbReference type="NCBI Taxonomy" id="1903704"/>
    <lineage>
        <taxon>Bacteria</taxon>
        <taxon>Bacillati</taxon>
        <taxon>Bacillota</taxon>
        <taxon>Bacilli</taxon>
        <taxon>Bacillales</taxon>
        <taxon>Alicyclobacillaceae</taxon>
        <taxon>Tumebacillus</taxon>
    </lineage>
</organism>
<dbReference type="Proteomes" id="UP000195437">
    <property type="component" value="Chromosome"/>
</dbReference>
<accession>A0A1Y0IKN9</accession>
<reference evidence="8" key="1">
    <citation type="submission" date="2017-05" db="EMBL/GenBank/DDBJ databases">
        <authorList>
            <person name="Sung H."/>
        </authorList>
    </citation>
    <scope>NUCLEOTIDE SEQUENCE [LARGE SCALE GENOMIC DNA]</scope>
    <source>
        <strain evidence="8">AR23208</strain>
    </source>
</reference>
<dbReference type="OrthoDB" id="9793277at2"/>
<name>A0A1Y0IKN9_9BACL</name>
<evidence type="ECO:0000313" key="7">
    <source>
        <dbReference type="EMBL" id="ARU60003.1"/>
    </source>
</evidence>
<evidence type="ECO:0000313" key="8">
    <source>
        <dbReference type="Proteomes" id="UP000195437"/>
    </source>
</evidence>
<evidence type="ECO:0000256" key="3">
    <source>
        <dbReference type="ARBA" id="ARBA00022989"/>
    </source>
</evidence>
<feature type="transmembrane region" description="Helical" evidence="5">
    <location>
        <begin position="21"/>
        <end position="38"/>
    </location>
</feature>
<protein>
    <recommendedName>
        <fullName evidence="6">DUF1232 domain-containing protein</fullName>
    </recommendedName>
</protein>
<dbReference type="InterPro" id="IPR010652">
    <property type="entry name" value="DUF1232"/>
</dbReference>
<evidence type="ECO:0000256" key="5">
    <source>
        <dbReference type="SAM" id="Phobius"/>
    </source>
</evidence>
<dbReference type="AlphaFoldDB" id="A0A1Y0IKN9"/>
<gene>
    <name evidence="7" type="ORF">CBW65_02180</name>
</gene>
<dbReference type="KEGG" id="tum:CBW65_02180"/>
<feature type="domain" description="DUF1232" evidence="6">
    <location>
        <begin position="24"/>
        <end position="57"/>
    </location>
</feature>
<keyword evidence="2 5" id="KW-0812">Transmembrane</keyword>
<keyword evidence="4 5" id="KW-0472">Membrane</keyword>
<keyword evidence="3 5" id="KW-1133">Transmembrane helix</keyword>
<sequence length="79" mass="9138">MNKPNFFQNVSGMFRDKYTPLRDKLLIIGGAVYLISPIDLIPDFLFIVGYTDDFACLVGTGTLFYKTYNRYMKRNRIVG</sequence>
<keyword evidence="8" id="KW-1185">Reference proteome</keyword>
<evidence type="ECO:0000259" key="6">
    <source>
        <dbReference type="Pfam" id="PF06803"/>
    </source>
</evidence>
<dbReference type="RefSeq" id="WP_087455391.1">
    <property type="nucleotide sequence ID" value="NZ_CP021434.1"/>
</dbReference>
<dbReference type="Pfam" id="PF06803">
    <property type="entry name" value="DUF1232"/>
    <property type="match status" value="1"/>
</dbReference>
<dbReference type="EMBL" id="CP021434">
    <property type="protein sequence ID" value="ARU60003.1"/>
    <property type="molecule type" value="Genomic_DNA"/>
</dbReference>
<evidence type="ECO:0000256" key="1">
    <source>
        <dbReference type="ARBA" id="ARBA00004127"/>
    </source>
</evidence>